<sequence length="133" mass="15446">MELLESDNYHDDPHADLVMSKGYPNLTIIWNREAVERKRKNVLLNIIKLSSGRISSSWWMKIEPAEVNKRVSYMDIQCEESPMPPRHFCAAYIQATVTLNITCTKLALWTTPNVTCSWKMITVDKIRFSVKNE</sequence>
<dbReference type="EMBL" id="JAPWTJ010004085">
    <property type="protein sequence ID" value="KAJ8948563.1"/>
    <property type="molecule type" value="Genomic_DNA"/>
</dbReference>
<accession>A0ABQ9IQ32</accession>
<keyword evidence="2" id="KW-1185">Reference proteome</keyword>
<gene>
    <name evidence="1" type="ORF">NQ317_012386</name>
</gene>
<evidence type="ECO:0000313" key="2">
    <source>
        <dbReference type="Proteomes" id="UP001162164"/>
    </source>
</evidence>
<organism evidence="1 2">
    <name type="scientific">Molorchus minor</name>
    <dbReference type="NCBI Taxonomy" id="1323400"/>
    <lineage>
        <taxon>Eukaryota</taxon>
        <taxon>Metazoa</taxon>
        <taxon>Ecdysozoa</taxon>
        <taxon>Arthropoda</taxon>
        <taxon>Hexapoda</taxon>
        <taxon>Insecta</taxon>
        <taxon>Pterygota</taxon>
        <taxon>Neoptera</taxon>
        <taxon>Endopterygota</taxon>
        <taxon>Coleoptera</taxon>
        <taxon>Polyphaga</taxon>
        <taxon>Cucujiformia</taxon>
        <taxon>Chrysomeloidea</taxon>
        <taxon>Cerambycidae</taxon>
        <taxon>Lamiinae</taxon>
        <taxon>Monochamini</taxon>
        <taxon>Molorchus</taxon>
    </lineage>
</organism>
<proteinExistence type="predicted"/>
<name>A0ABQ9IQ32_9CUCU</name>
<evidence type="ECO:0000313" key="1">
    <source>
        <dbReference type="EMBL" id="KAJ8948563.1"/>
    </source>
</evidence>
<reference evidence="1" key="1">
    <citation type="journal article" date="2023" name="Insect Mol. Biol.">
        <title>Genome sequencing provides insights into the evolution of gene families encoding plant cell wall-degrading enzymes in longhorned beetles.</title>
        <authorList>
            <person name="Shin N.R."/>
            <person name="Okamura Y."/>
            <person name="Kirsch R."/>
            <person name="Pauchet Y."/>
        </authorList>
    </citation>
    <scope>NUCLEOTIDE SEQUENCE</scope>
    <source>
        <strain evidence="1">MMC_N1</strain>
    </source>
</reference>
<comment type="caution">
    <text evidence="1">The sequence shown here is derived from an EMBL/GenBank/DDBJ whole genome shotgun (WGS) entry which is preliminary data.</text>
</comment>
<protein>
    <submittedName>
        <fullName evidence="1">Uncharacterized protein</fullName>
    </submittedName>
</protein>
<dbReference type="Proteomes" id="UP001162164">
    <property type="component" value="Unassembled WGS sequence"/>
</dbReference>